<dbReference type="GO" id="GO:0005886">
    <property type="term" value="C:plasma membrane"/>
    <property type="evidence" value="ECO:0007669"/>
    <property type="project" value="TreeGrafter"/>
</dbReference>
<evidence type="ECO:0000313" key="1">
    <source>
        <dbReference type="EMBL" id="BAY53204.1"/>
    </source>
</evidence>
<dbReference type="InterPro" id="IPR001036">
    <property type="entry name" value="Acrflvin-R"/>
</dbReference>
<reference evidence="1 2" key="1">
    <citation type="submission" date="2017-06" db="EMBL/GenBank/DDBJ databases">
        <title>Genome sequencing of cyanobaciteial culture collection at National Institute for Environmental Studies (NIES).</title>
        <authorList>
            <person name="Hirose Y."/>
            <person name="Shimura Y."/>
            <person name="Fujisawa T."/>
            <person name="Nakamura Y."/>
            <person name="Kawachi M."/>
        </authorList>
    </citation>
    <scope>NUCLEOTIDE SEQUENCE [LARGE SCALE GENOMIC DNA]</scope>
    <source>
        <strain evidence="1 2">NIES-2135</strain>
    </source>
</reference>
<dbReference type="EMBL" id="AP018203">
    <property type="protein sequence ID" value="BAY53204.1"/>
    <property type="molecule type" value="Genomic_DNA"/>
</dbReference>
<evidence type="ECO:0000313" key="2">
    <source>
        <dbReference type="Proteomes" id="UP000217895"/>
    </source>
</evidence>
<dbReference type="Proteomes" id="UP000217895">
    <property type="component" value="Chromosome"/>
</dbReference>
<sequence>MTSSSSLGSSQITLQFDLNRNIDGAAQDVQAAIAKAIQQLPSTMTTPPSYRKVNPADQPVLYLSLSSEILPLSTINKYAETQ</sequence>
<proteinExistence type="predicted"/>
<dbReference type="PANTHER" id="PTHR32063:SF21">
    <property type="entry name" value="MULTIDRUG RESISTANCE PROTEIN MDTB"/>
    <property type="match status" value="1"/>
</dbReference>
<dbReference type="GO" id="GO:0042910">
    <property type="term" value="F:xenobiotic transmembrane transporter activity"/>
    <property type="evidence" value="ECO:0007669"/>
    <property type="project" value="TreeGrafter"/>
</dbReference>
<dbReference type="PANTHER" id="PTHR32063">
    <property type="match status" value="1"/>
</dbReference>
<dbReference type="AlphaFoldDB" id="A0A1Z4J8W8"/>
<accession>A0A1Z4J8W8</accession>
<organism evidence="1 2">
    <name type="scientific">Leptolyngbya boryana NIES-2135</name>
    <dbReference type="NCBI Taxonomy" id="1973484"/>
    <lineage>
        <taxon>Bacteria</taxon>
        <taxon>Bacillati</taxon>
        <taxon>Cyanobacteriota</taxon>
        <taxon>Cyanophyceae</taxon>
        <taxon>Leptolyngbyales</taxon>
        <taxon>Leptolyngbyaceae</taxon>
        <taxon>Leptolyngbya group</taxon>
        <taxon>Leptolyngbya</taxon>
    </lineage>
</organism>
<name>A0A1Z4J8W8_LEPBY</name>
<protein>
    <submittedName>
        <fullName evidence="1">Acriflavin resistance protein</fullName>
    </submittedName>
</protein>
<dbReference type="Gene3D" id="3.30.70.1320">
    <property type="entry name" value="Multidrug efflux transporter AcrB pore domain like"/>
    <property type="match status" value="1"/>
</dbReference>
<keyword evidence="2" id="KW-1185">Reference proteome</keyword>
<dbReference type="Pfam" id="PF00873">
    <property type="entry name" value="ACR_tran"/>
    <property type="match status" value="1"/>
</dbReference>
<dbReference type="SUPFAM" id="SSF82693">
    <property type="entry name" value="Multidrug efflux transporter AcrB pore domain, PN1, PN2, PC1 and PC2 subdomains"/>
    <property type="match status" value="1"/>
</dbReference>
<gene>
    <name evidence="1" type="ORF">NIES2135_00060</name>
</gene>
<dbReference type="Gene3D" id="3.30.70.1430">
    <property type="entry name" value="Multidrug efflux transporter AcrB pore domain"/>
    <property type="match status" value="1"/>
</dbReference>